<dbReference type="PANTHER" id="PTHR15574:SF65">
    <property type="entry name" value="TRANSDUCIN_WD40 REPEAT-LIKE SUPERFAMILY PROTEIN"/>
    <property type="match status" value="1"/>
</dbReference>
<feature type="region of interest" description="Disordered" evidence="4">
    <location>
        <begin position="462"/>
        <end position="516"/>
    </location>
</feature>
<dbReference type="InterPro" id="IPR015943">
    <property type="entry name" value="WD40/YVTN_repeat-like_dom_sf"/>
</dbReference>
<dbReference type="InterPro" id="IPR036322">
    <property type="entry name" value="WD40_repeat_dom_sf"/>
</dbReference>
<protein>
    <submittedName>
        <fullName evidence="5">Uncharacterized protein</fullName>
    </submittedName>
</protein>
<feature type="compositionally biased region" description="Acidic residues" evidence="4">
    <location>
        <begin position="480"/>
        <end position="496"/>
    </location>
</feature>
<dbReference type="PANTHER" id="PTHR15574">
    <property type="entry name" value="WD REPEAT DOMAIN-CONTAINING FAMILY"/>
    <property type="match status" value="1"/>
</dbReference>
<dbReference type="AlphaFoldDB" id="A0AAP0DR06"/>
<evidence type="ECO:0000313" key="5">
    <source>
        <dbReference type="EMBL" id="KAK9079429.1"/>
    </source>
</evidence>
<evidence type="ECO:0000256" key="2">
    <source>
        <dbReference type="ARBA" id="ARBA00022737"/>
    </source>
</evidence>
<dbReference type="GO" id="GO:0005737">
    <property type="term" value="C:cytoplasm"/>
    <property type="evidence" value="ECO:0007669"/>
    <property type="project" value="TreeGrafter"/>
</dbReference>
<dbReference type="SUPFAM" id="SSF50978">
    <property type="entry name" value="WD40 repeat-like"/>
    <property type="match status" value="1"/>
</dbReference>
<dbReference type="InterPro" id="IPR045151">
    <property type="entry name" value="DCAF8"/>
</dbReference>
<evidence type="ECO:0000256" key="3">
    <source>
        <dbReference type="PROSITE-ProRule" id="PRU00221"/>
    </source>
</evidence>
<gene>
    <name evidence="5" type="ORF">SSX86_001100</name>
</gene>
<sequence>MVSTALYDNNHNGSSQHEILEVFNRQLGFHSPRKFSRRISASEALVNRFGLAGKLIGHKGCVTTIEFNYDGDHLVSGSLDGVVMFWNVGTKSLVFSYDSGHTDSIFHARIMPFTDDRTIVTSAADGQLLVYVASLNPQGPAPPCGQIEVRLGQVAENGHVQTKRLGEHNGRAHKLAIEPGSPHIFYSCGEDGLVQHFDLRSNSSTKLLYCSSVTRNTNWLSSSNSLELYSIIIDPRNPNYFSLGGSDQYARVYDIRKLQRDPASSYQDRPIDTFCPKHLLTTHDINITGISYSNTSELLVSYNRGSVYLFQKDMSLGPYPVAVSEEHLESLDEPQMYSGHKNSVMPKGVSFFGPDSEYVMSGSDCGHIYIWNKKDGRIIRVTEGDGRPVTQVKPHPNISVLASCSILERHIKLWAPVSEDNLPLRHDLQEVMESDTQARKSHSPVTLRPDVIPHVLRHDIADDEEDESDAYGLGFSDGDGSFEDGYPGDEEDESDAYDLGFSDGDGSFEDGNPGYA</sequence>
<comment type="caution">
    <text evidence="5">The sequence shown here is derived from an EMBL/GenBank/DDBJ whole genome shotgun (WGS) entry which is preliminary data.</text>
</comment>
<dbReference type="Proteomes" id="UP001408789">
    <property type="component" value="Unassembled WGS sequence"/>
</dbReference>
<proteinExistence type="predicted"/>
<dbReference type="Gene3D" id="2.130.10.10">
    <property type="entry name" value="YVTN repeat-like/Quinoprotein amine dehydrogenase"/>
    <property type="match status" value="1"/>
</dbReference>
<dbReference type="InterPro" id="IPR019775">
    <property type="entry name" value="WD40_repeat_CS"/>
</dbReference>
<accession>A0AAP0DR06</accession>
<reference evidence="5 6" key="1">
    <citation type="submission" date="2024-04" db="EMBL/GenBank/DDBJ databases">
        <title>The reference genome of an endangered Asteraceae, Deinandra increscens subsp. villosa, native to the Central Coast of California.</title>
        <authorList>
            <person name="Guilliams M."/>
            <person name="Hasenstab-Lehman K."/>
            <person name="Meyer R."/>
            <person name="Mcevoy S."/>
        </authorList>
    </citation>
    <scope>NUCLEOTIDE SEQUENCE [LARGE SCALE GENOMIC DNA]</scope>
    <source>
        <tissue evidence="5">Leaf</tissue>
    </source>
</reference>
<dbReference type="PROSITE" id="PS50082">
    <property type="entry name" value="WD_REPEATS_2"/>
    <property type="match status" value="1"/>
</dbReference>
<feature type="repeat" description="WD" evidence="3">
    <location>
        <begin position="55"/>
        <end position="96"/>
    </location>
</feature>
<dbReference type="InterPro" id="IPR001680">
    <property type="entry name" value="WD40_rpt"/>
</dbReference>
<name>A0AAP0DR06_9ASTR</name>
<dbReference type="Pfam" id="PF00400">
    <property type="entry name" value="WD40"/>
    <property type="match status" value="2"/>
</dbReference>
<evidence type="ECO:0000313" key="6">
    <source>
        <dbReference type="Proteomes" id="UP001408789"/>
    </source>
</evidence>
<dbReference type="GO" id="GO:0080008">
    <property type="term" value="C:Cul4-RING E3 ubiquitin ligase complex"/>
    <property type="evidence" value="ECO:0007669"/>
    <property type="project" value="TreeGrafter"/>
</dbReference>
<feature type="compositionally biased region" description="Low complexity" evidence="4">
    <location>
        <begin position="498"/>
        <end position="516"/>
    </location>
</feature>
<keyword evidence="2" id="KW-0677">Repeat</keyword>
<keyword evidence="1 3" id="KW-0853">WD repeat</keyword>
<dbReference type="PROSITE" id="PS00678">
    <property type="entry name" value="WD_REPEATS_1"/>
    <property type="match status" value="1"/>
</dbReference>
<keyword evidence="6" id="KW-1185">Reference proteome</keyword>
<evidence type="ECO:0000256" key="1">
    <source>
        <dbReference type="ARBA" id="ARBA00022574"/>
    </source>
</evidence>
<evidence type="ECO:0000256" key="4">
    <source>
        <dbReference type="SAM" id="MobiDB-lite"/>
    </source>
</evidence>
<dbReference type="SMART" id="SM00320">
    <property type="entry name" value="WD40"/>
    <property type="match status" value="7"/>
</dbReference>
<dbReference type="EMBL" id="JBCNJP010000003">
    <property type="protein sequence ID" value="KAK9079429.1"/>
    <property type="molecule type" value="Genomic_DNA"/>
</dbReference>
<organism evidence="5 6">
    <name type="scientific">Deinandra increscens subsp. villosa</name>
    <dbReference type="NCBI Taxonomy" id="3103831"/>
    <lineage>
        <taxon>Eukaryota</taxon>
        <taxon>Viridiplantae</taxon>
        <taxon>Streptophyta</taxon>
        <taxon>Embryophyta</taxon>
        <taxon>Tracheophyta</taxon>
        <taxon>Spermatophyta</taxon>
        <taxon>Magnoliopsida</taxon>
        <taxon>eudicotyledons</taxon>
        <taxon>Gunneridae</taxon>
        <taxon>Pentapetalae</taxon>
        <taxon>asterids</taxon>
        <taxon>campanulids</taxon>
        <taxon>Asterales</taxon>
        <taxon>Asteraceae</taxon>
        <taxon>Asteroideae</taxon>
        <taxon>Heliantheae alliance</taxon>
        <taxon>Madieae</taxon>
        <taxon>Madiinae</taxon>
        <taxon>Deinandra</taxon>
    </lineage>
</organism>
<dbReference type="PROSITE" id="PS50294">
    <property type="entry name" value="WD_REPEATS_REGION"/>
    <property type="match status" value="1"/>
</dbReference>